<sequence>MKSPELRRENVPELSTEQMIEVDRAMIEDYGIELIQMMENAGRALATLARDQFLGEGRKGKRVTVLAGRGGNGGGAIVAARRLATWGFDVHVSLARDPNTFSGVPAQQLAILQAMGVKLQTSIPEKSNSDVVLDGIIGYSLSGAPKGRAADLIRWANAQSAPVVSLDAPSGVDATNATAYDPSIRATATLTLALPKAGLNHPQVGSLYLADISVPPELYARFLGLTVGPIFSDGDILKLN</sequence>
<dbReference type="PANTHER" id="PTHR13612">
    <property type="entry name" value="ENHANCER OF MRNA-DECAPPING PROTEIN 3"/>
    <property type="match status" value="1"/>
</dbReference>
<dbReference type="AlphaFoldDB" id="A0A0K0Y773"/>
<dbReference type="GO" id="GO:0000932">
    <property type="term" value="C:P-body"/>
    <property type="evidence" value="ECO:0007669"/>
    <property type="project" value="TreeGrafter"/>
</dbReference>
<dbReference type="Proteomes" id="UP000067444">
    <property type="component" value="Chromosome"/>
</dbReference>
<keyword evidence="1" id="KW-0630">Potassium</keyword>
<keyword evidence="1" id="KW-0521">NADP</keyword>
<comment type="similarity">
    <text evidence="1">Belongs to the NnrE/AIBP family.</text>
</comment>
<dbReference type="Gene3D" id="3.40.50.10260">
    <property type="entry name" value="YjeF N-terminal domain"/>
    <property type="match status" value="1"/>
</dbReference>
<feature type="binding site" evidence="1">
    <location>
        <position position="134"/>
    </location>
    <ligand>
        <name>K(+)</name>
        <dbReference type="ChEBI" id="CHEBI:29103"/>
    </ligand>
</feature>
<dbReference type="SUPFAM" id="SSF64153">
    <property type="entry name" value="YjeF N-terminal domain-like"/>
    <property type="match status" value="1"/>
</dbReference>
<feature type="binding site" evidence="1">
    <location>
        <position position="72"/>
    </location>
    <ligand>
        <name>K(+)</name>
        <dbReference type="ChEBI" id="CHEBI:29103"/>
    </ligand>
</feature>
<dbReference type="GO" id="GO:0000166">
    <property type="term" value="F:nucleotide binding"/>
    <property type="evidence" value="ECO:0007669"/>
    <property type="project" value="UniProtKB-KW"/>
</dbReference>
<dbReference type="PANTHER" id="PTHR13612:SF0">
    <property type="entry name" value="ENHANCER OF MRNA-DECAPPING PROTEIN 3"/>
    <property type="match status" value="1"/>
</dbReference>
<dbReference type="Pfam" id="PF03853">
    <property type="entry name" value="YjeF_N"/>
    <property type="match status" value="1"/>
</dbReference>
<dbReference type="OrthoDB" id="9806925at2"/>
<dbReference type="InterPro" id="IPR004443">
    <property type="entry name" value="YjeF_N_dom"/>
</dbReference>
<keyword evidence="1" id="KW-0520">NAD</keyword>
<reference evidence="2 3" key="1">
    <citation type="journal article" date="2015" name="Genome Announc.">
        <title>Closed Genome Sequence of Octadecabacter temperatus SB1, the First Mesophilic Species of the Genus Octadecabacter.</title>
        <authorList>
            <person name="Voget S."/>
            <person name="Billerbeck S."/>
            <person name="Simon M."/>
            <person name="Daniel R."/>
        </authorList>
    </citation>
    <scope>NUCLEOTIDE SEQUENCE [LARGE SCALE GENOMIC DNA]</scope>
    <source>
        <strain evidence="2 3">SB1</strain>
    </source>
</reference>
<dbReference type="NCBIfam" id="TIGR00197">
    <property type="entry name" value="yjeF_nterm"/>
    <property type="match status" value="1"/>
</dbReference>
<comment type="catalytic activity">
    <reaction evidence="1">
        <text>(6R)-NADPHX = (6S)-NADPHX</text>
        <dbReference type="Rhea" id="RHEA:32227"/>
        <dbReference type="ChEBI" id="CHEBI:64076"/>
        <dbReference type="ChEBI" id="CHEBI:64077"/>
        <dbReference type="EC" id="5.1.99.6"/>
    </reaction>
</comment>
<dbReference type="GO" id="GO:0033962">
    <property type="term" value="P:P-body assembly"/>
    <property type="evidence" value="ECO:0007669"/>
    <property type="project" value="TreeGrafter"/>
</dbReference>
<gene>
    <name evidence="2" type="primary">nnr</name>
    <name evidence="1" type="synonym">nnrE</name>
    <name evidence="2" type="ORF">OSB_21680</name>
</gene>
<keyword evidence="1" id="KW-0479">Metal-binding</keyword>
<dbReference type="GO" id="GO:0031087">
    <property type="term" value="P:deadenylation-independent decapping of nuclear-transcribed mRNA"/>
    <property type="evidence" value="ECO:0007669"/>
    <property type="project" value="TreeGrafter"/>
</dbReference>
<dbReference type="PROSITE" id="PS51385">
    <property type="entry name" value="YJEF_N"/>
    <property type="match status" value="1"/>
</dbReference>
<dbReference type="EC" id="5.1.99.6" evidence="1"/>
<dbReference type="InterPro" id="IPR036652">
    <property type="entry name" value="YjeF_N_dom_sf"/>
</dbReference>
<evidence type="ECO:0000313" key="2">
    <source>
        <dbReference type="EMBL" id="AKS46707.1"/>
    </source>
</evidence>
<name>A0A0K0Y773_9RHOB</name>
<keyword evidence="1" id="KW-0547">Nucleotide-binding</keyword>
<comment type="function">
    <text evidence="1">Catalyzes the epimerization of the S- and R-forms of NAD(P)HX, a damaged form of NAD(P)H that is a result of enzymatic or heat-dependent hydration. This is a prerequisite for the S-specific NAD(P)H-hydrate dehydratase to allow the repair of both epimers of NAD(P)HX.</text>
</comment>
<keyword evidence="3" id="KW-1185">Reference proteome</keyword>
<feature type="binding site" evidence="1">
    <location>
        <begin position="138"/>
        <end position="144"/>
    </location>
    <ligand>
        <name>(6S)-NADPHX</name>
        <dbReference type="ChEBI" id="CHEBI:64076"/>
    </ligand>
</feature>
<evidence type="ECO:0000256" key="1">
    <source>
        <dbReference type="HAMAP-Rule" id="MF_01966"/>
    </source>
</evidence>
<feature type="binding site" evidence="1">
    <location>
        <position position="167"/>
    </location>
    <ligand>
        <name>(6S)-NADPHX</name>
        <dbReference type="ChEBI" id="CHEBI:64076"/>
    </ligand>
</feature>
<organism evidence="2 3">
    <name type="scientific">Octadecabacter temperatus</name>
    <dbReference type="NCBI Taxonomy" id="1458307"/>
    <lineage>
        <taxon>Bacteria</taxon>
        <taxon>Pseudomonadati</taxon>
        <taxon>Pseudomonadota</taxon>
        <taxon>Alphaproteobacteria</taxon>
        <taxon>Rhodobacterales</taxon>
        <taxon>Roseobacteraceae</taxon>
        <taxon>Octadecabacter</taxon>
    </lineage>
</organism>
<dbReference type="EMBL" id="CP012160">
    <property type="protein sequence ID" value="AKS46707.1"/>
    <property type="molecule type" value="Genomic_DNA"/>
</dbReference>
<dbReference type="STRING" id="1458307.OSB_21680"/>
<keyword evidence="1" id="KW-0413">Isomerase</keyword>
<dbReference type="GO" id="GO:0052856">
    <property type="term" value="F:NAD(P)HX epimerase activity"/>
    <property type="evidence" value="ECO:0007669"/>
    <property type="project" value="UniProtKB-UniRule"/>
</dbReference>
<dbReference type="GO" id="GO:0003729">
    <property type="term" value="F:mRNA binding"/>
    <property type="evidence" value="ECO:0007669"/>
    <property type="project" value="TreeGrafter"/>
</dbReference>
<feature type="binding site" evidence="1">
    <location>
        <position position="170"/>
    </location>
    <ligand>
        <name>K(+)</name>
        <dbReference type="ChEBI" id="CHEBI:29103"/>
    </ligand>
</feature>
<evidence type="ECO:0000313" key="3">
    <source>
        <dbReference type="Proteomes" id="UP000067444"/>
    </source>
</evidence>
<comment type="caution">
    <text evidence="1">Lacks conserved residue(s) required for the propagation of feature annotation.</text>
</comment>
<dbReference type="RefSeq" id="WP_049834991.1">
    <property type="nucleotide sequence ID" value="NZ_CP012160.1"/>
</dbReference>
<proteinExistence type="inferred from homology"/>
<comment type="cofactor">
    <cofactor evidence="1">
        <name>K(+)</name>
        <dbReference type="ChEBI" id="CHEBI:29103"/>
    </cofactor>
    <text evidence="1">Binds 1 potassium ion per subunit.</text>
</comment>
<protein>
    <recommendedName>
        <fullName evidence="1">NAD(P)H-hydrate epimerase</fullName>
        <ecNumber evidence="1">5.1.99.6</ecNumber>
    </recommendedName>
    <alternativeName>
        <fullName evidence="1">NAD(P)HX epimerase</fullName>
    </alternativeName>
</protein>
<accession>A0A0K0Y773</accession>
<dbReference type="HAMAP" id="MF_01966">
    <property type="entry name" value="NADHX_epimerase"/>
    <property type="match status" value="1"/>
</dbReference>
<dbReference type="PATRIC" id="fig|1458307.3.peg.2186"/>
<comment type="catalytic activity">
    <reaction evidence="1">
        <text>(6R)-NADHX = (6S)-NADHX</text>
        <dbReference type="Rhea" id="RHEA:32215"/>
        <dbReference type="ChEBI" id="CHEBI:64074"/>
        <dbReference type="ChEBI" id="CHEBI:64075"/>
        <dbReference type="EC" id="5.1.99.6"/>
    </reaction>
</comment>
<dbReference type="KEGG" id="otm:OSB_21680"/>
<feature type="binding site" evidence="1">
    <location>
        <begin position="71"/>
        <end position="75"/>
    </location>
    <ligand>
        <name>(6S)-NADPHX</name>
        <dbReference type="ChEBI" id="CHEBI:64076"/>
    </ligand>
</feature>
<dbReference type="GO" id="GO:0046872">
    <property type="term" value="F:metal ion binding"/>
    <property type="evidence" value="ECO:0007669"/>
    <property type="project" value="UniProtKB-KW"/>
</dbReference>